<dbReference type="SUPFAM" id="SSF51735">
    <property type="entry name" value="NAD(P)-binding Rossmann-fold domains"/>
    <property type="match status" value="1"/>
</dbReference>
<dbReference type="PROSITE" id="PS00957">
    <property type="entry name" value="NAD_G3PDH"/>
    <property type="match status" value="1"/>
</dbReference>
<feature type="compositionally biased region" description="Low complexity" evidence="7">
    <location>
        <begin position="1311"/>
        <end position="1321"/>
    </location>
</feature>
<dbReference type="InterPro" id="IPR023214">
    <property type="entry name" value="HAD_sf"/>
</dbReference>
<dbReference type="InterPro" id="IPR006168">
    <property type="entry name" value="G3P_DH_NAD-dep"/>
</dbReference>
<dbReference type="NCBIfam" id="TIGR01488">
    <property type="entry name" value="HAD-SF-IB"/>
    <property type="match status" value="1"/>
</dbReference>
<protein>
    <recommendedName>
        <fullName evidence="6">Glycerol-3-phosphate dehydrogenase [NAD(+)]</fullName>
        <ecNumber evidence="6">1.1.1.8</ecNumber>
    </recommendedName>
</protein>
<organism evidence="10 11">
    <name type="scientific">Edaphochlamys debaryana</name>
    <dbReference type="NCBI Taxonomy" id="47281"/>
    <lineage>
        <taxon>Eukaryota</taxon>
        <taxon>Viridiplantae</taxon>
        <taxon>Chlorophyta</taxon>
        <taxon>core chlorophytes</taxon>
        <taxon>Chlorophyceae</taxon>
        <taxon>CS clade</taxon>
        <taxon>Chlamydomonadales</taxon>
        <taxon>Chlamydomonadales incertae sedis</taxon>
        <taxon>Edaphochlamys</taxon>
    </lineage>
</organism>
<dbReference type="PRINTS" id="PR00077">
    <property type="entry name" value="GPDHDRGNASE"/>
</dbReference>
<dbReference type="InterPro" id="IPR036412">
    <property type="entry name" value="HAD-like_sf"/>
</dbReference>
<reference evidence="10" key="1">
    <citation type="journal article" date="2020" name="bioRxiv">
        <title>Comparative genomics of Chlamydomonas.</title>
        <authorList>
            <person name="Craig R.J."/>
            <person name="Hasan A.R."/>
            <person name="Ness R.W."/>
            <person name="Keightley P.D."/>
        </authorList>
    </citation>
    <scope>NUCLEOTIDE SEQUENCE</scope>
    <source>
        <strain evidence="10">CCAP 11/70</strain>
    </source>
</reference>
<evidence type="ECO:0000256" key="5">
    <source>
        <dbReference type="RuleBase" id="RU000437"/>
    </source>
</evidence>
<dbReference type="GO" id="GO:0141152">
    <property type="term" value="F:glycerol-3-phosphate dehydrogenase (NAD+) activity"/>
    <property type="evidence" value="ECO:0007669"/>
    <property type="project" value="UniProtKB-UniRule"/>
</dbReference>
<comment type="caution">
    <text evidence="10">The sequence shown here is derived from an EMBL/GenBank/DDBJ whole genome shotgun (WGS) entry which is preliminary data.</text>
</comment>
<dbReference type="PANTHER" id="PTHR11728:SF8">
    <property type="entry name" value="GLYCEROL-3-PHOSPHATE DEHYDROGENASE [NAD(+)]-RELATED"/>
    <property type="match status" value="1"/>
</dbReference>
<dbReference type="Pfam" id="PF00702">
    <property type="entry name" value="Hydrolase"/>
    <property type="match status" value="1"/>
</dbReference>
<dbReference type="Gene3D" id="3.40.50.720">
    <property type="entry name" value="NAD(P)-binding Rossmann-like Domain"/>
    <property type="match status" value="1"/>
</dbReference>
<evidence type="ECO:0000256" key="4">
    <source>
        <dbReference type="ARBA" id="ARBA00048683"/>
    </source>
</evidence>
<feature type="region of interest" description="Disordered" evidence="7">
    <location>
        <begin position="891"/>
        <end position="922"/>
    </location>
</feature>
<dbReference type="GO" id="GO:0051287">
    <property type="term" value="F:NAD binding"/>
    <property type="evidence" value="ECO:0007669"/>
    <property type="project" value="UniProtKB-UniRule"/>
</dbReference>
<keyword evidence="11" id="KW-1185">Reference proteome</keyword>
<dbReference type="GO" id="GO:0005829">
    <property type="term" value="C:cytosol"/>
    <property type="evidence" value="ECO:0007669"/>
    <property type="project" value="TreeGrafter"/>
</dbReference>
<dbReference type="Gene3D" id="1.10.1040.10">
    <property type="entry name" value="N-(1-d-carboxylethyl)-l-norvaline Dehydrogenase, domain 2"/>
    <property type="match status" value="1"/>
</dbReference>
<evidence type="ECO:0000313" key="11">
    <source>
        <dbReference type="Proteomes" id="UP000612055"/>
    </source>
</evidence>
<comment type="catalytic activity">
    <reaction evidence="4 6">
        <text>sn-glycerol 3-phosphate + NAD(+) = dihydroxyacetone phosphate + NADH + H(+)</text>
        <dbReference type="Rhea" id="RHEA:11092"/>
        <dbReference type="ChEBI" id="CHEBI:15378"/>
        <dbReference type="ChEBI" id="CHEBI:57540"/>
        <dbReference type="ChEBI" id="CHEBI:57597"/>
        <dbReference type="ChEBI" id="CHEBI:57642"/>
        <dbReference type="ChEBI" id="CHEBI:57945"/>
        <dbReference type="EC" id="1.1.1.8"/>
    </reaction>
</comment>
<evidence type="ECO:0000313" key="10">
    <source>
        <dbReference type="EMBL" id="KAG2496541.1"/>
    </source>
</evidence>
<feature type="compositionally biased region" description="Acidic residues" evidence="7">
    <location>
        <begin position="733"/>
        <end position="750"/>
    </location>
</feature>
<dbReference type="GO" id="GO:0046168">
    <property type="term" value="P:glycerol-3-phosphate catabolic process"/>
    <property type="evidence" value="ECO:0007669"/>
    <property type="project" value="UniProtKB-UniRule"/>
</dbReference>
<dbReference type="InterPro" id="IPR006109">
    <property type="entry name" value="G3P_DH_NAD-dep_C"/>
</dbReference>
<dbReference type="Pfam" id="PF01210">
    <property type="entry name" value="NAD_Gly3P_dh_N"/>
    <property type="match status" value="1"/>
</dbReference>
<dbReference type="InterPro" id="IPR036291">
    <property type="entry name" value="NAD(P)-bd_dom_sf"/>
</dbReference>
<feature type="region of interest" description="Disordered" evidence="7">
    <location>
        <begin position="1420"/>
        <end position="1479"/>
    </location>
</feature>
<dbReference type="Pfam" id="PF07479">
    <property type="entry name" value="NAD_Gly3P_dh_C"/>
    <property type="match status" value="1"/>
</dbReference>
<comment type="similarity">
    <text evidence="1 5">Belongs to the NAD-dependent glycerol-3-phosphate dehydrogenase family.</text>
</comment>
<evidence type="ECO:0000256" key="7">
    <source>
        <dbReference type="SAM" id="MobiDB-lite"/>
    </source>
</evidence>
<evidence type="ECO:0000256" key="6">
    <source>
        <dbReference type="RuleBase" id="RU361243"/>
    </source>
</evidence>
<feature type="domain" description="Glycerol-3-phosphate dehydrogenase NAD-dependent N-terminal" evidence="8">
    <location>
        <begin position="222"/>
        <end position="385"/>
    </location>
</feature>
<gene>
    <name evidence="10" type="ORF">HYH03_005364</name>
</gene>
<feature type="compositionally biased region" description="Pro residues" evidence="7">
    <location>
        <begin position="1259"/>
        <end position="1268"/>
    </location>
</feature>
<keyword evidence="3 5" id="KW-0520">NAD</keyword>
<dbReference type="GO" id="GO:0042803">
    <property type="term" value="F:protein homodimerization activity"/>
    <property type="evidence" value="ECO:0007669"/>
    <property type="project" value="InterPro"/>
</dbReference>
<feature type="compositionally biased region" description="Acidic residues" evidence="7">
    <location>
        <begin position="1143"/>
        <end position="1158"/>
    </location>
</feature>
<evidence type="ECO:0000256" key="2">
    <source>
        <dbReference type="ARBA" id="ARBA00023002"/>
    </source>
</evidence>
<dbReference type="InterPro" id="IPR036866">
    <property type="entry name" value="RibonucZ/Hydroxyglut_hydro"/>
</dbReference>
<dbReference type="Proteomes" id="UP000612055">
    <property type="component" value="Unassembled WGS sequence"/>
</dbReference>
<dbReference type="PANTHER" id="PTHR11728">
    <property type="entry name" value="GLYCEROL-3-PHOSPHATE DEHYDROGENASE"/>
    <property type="match status" value="1"/>
</dbReference>
<feature type="region of interest" description="Disordered" evidence="7">
    <location>
        <begin position="1143"/>
        <end position="1240"/>
    </location>
</feature>
<feature type="region of interest" description="Disordered" evidence="7">
    <location>
        <begin position="1498"/>
        <end position="1526"/>
    </location>
</feature>
<dbReference type="Gene3D" id="1.10.150.210">
    <property type="entry name" value="Phosphoserine phosphatase, domain 2"/>
    <property type="match status" value="1"/>
</dbReference>
<evidence type="ECO:0000256" key="3">
    <source>
        <dbReference type="ARBA" id="ARBA00023027"/>
    </source>
</evidence>
<keyword evidence="2 5" id="KW-0560">Oxidoreductase</keyword>
<proteinExistence type="inferred from homology"/>
<dbReference type="InterPro" id="IPR013328">
    <property type="entry name" value="6PGD_dom2"/>
</dbReference>
<feature type="region of interest" description="Disordered" evidence="7">
    <location>
        <begin position="1259"/>
        <end position="1330"/>
    </location>
</feature>
<feature type="domain" description="Glycerol-3-phosphate dehydrogenase NAD-dependent C-terminal" evidence="9">
    <location>
        <begin position="407"/>
        <end position="558"/>
    </location>
</feature>
<dbReference type="GO" id="GO:0005975">
    <property type="term" value="P:carbohydrate metabolic process"/>
    <property type="evidence" value="ECO:0007669"/>
    <property type="project" value="InterPro"/>
</dbReference>
<dbReference type="InterPro" id="IPR011128">
    <property type="entry name" value="G3P_DH_NAD-dep_N"/>
</dbReference>
<evidence type="ECO:0000259" key="9">
    <source>
        <dbReference type="Pfam" id="PF07479"/>
    </source>
</evidence>
<dbReference type="EMBL" id="JAEHOE010000018">
    <property type="protein sequence ID" value="KAG2496541.1"/>
    <property type="molecule type" value="Genomic_DNA"/>
</dbReference>
<dbReference type="InterPro" id="IPR008927">
    <property type="entry name" value="6-PGluconate_DH-like_C_sf"/>
</dbReference>
<dbReference type="OrthoDB" id="27226at2759"/>
<dbReference type="Gene3D" id="3.40.50.1000">
    <property type="entry name" value="HAD superfamily/HAD-like"/>
    <property type="match status" value="1"/>
</dbReference>
<dbReference type="SUPFAM" id="SSF56281">
    <property type="entry name" value="Metallo-hydrolase/oxidoreductase"/>
    <property type="match status" value="1"/>
</dbReference>
<dbReference type="EC" id="1.1.1.8" evidence="6"/>
<dbReference type="SUPFAM" id="SSF56784">
    <property type="entry name" value="HAD-like"/>
    <property type="match status" value="1"/>
</dbReference>
<accession>A0A836C145</accession>
<dbReference type="FunFam" id="1.10.1040.10:FF:000004">
    <property type="entry name" value="Glycerol-3-phosphate dehydrogenase [NAD(+)]"/>
    <property type="match status" value="1"/>
</dbReference>
<dbReference type="Gene3D" id="3.60.15.10">
    <property type="entry name" value="Ribonuclease Z/Hydroxyacylglutathione hydrolase-like"/>
    <property type="match status" value="1"/>
</dbReference>
<evidence type="ECO:0000256" key="1">
    <source>
        <dbReference type="ARBA" id="ARBA00011009"/>
    </source>
</evidence>
<sequence>MASRPPGTITVNDGLDLLAEFMGCKEEVEELTNKAMDGVMPLNTSLEERLNLINCSPSDLRAFLKAHPPASRLAPGVRELIRTLQKRGVDIYLISGGFREILIPIASYLGIPMSRVFANRMNWQWDDETGEPTKLVGFDVSQLTAHNQGKPQAIARIRESNPYTTVVMVGDGITDLEAVQVSGGADLFIGYGGVVARPAVAEQAEWYTCDYSSLVSALSCYKVAVIGSGAWACAATRMIAQNTVGQGETASEFADEVRIWARSQHEAINETGENPVHFPGISLGPNVRAVASVEEAVADADLLVFCMPHQYVQRVCKQLLGKVKPGAKAISLTKGMRVTREGPQLISQMVRRSLGIDCCVLMGANIAEDVGAEQVSEAVIGYSDLESGEVFAKLFERPYFRVSLLPDPMGAELCGTLKNIVALGAGMVDGLDLGPNSKAVIIRQGLKEMRGFAKALFPSAVRDDTFLESCGVGDLVATCIGGRNRRVAEEWTRAALSGSPRSWSDLETDLLKGQKLQGVSTSNEVQEVLAARKWEQRFPLFTTINRIVNGHLPPSSVLDYKEGSRAPLVEEEEPLVLPRRNGGVAHWLQPLAAVAAATGFGNWDQGAVGSGSDKPRRDAAREHQDHYDGLQHCAANVYCTDLTLELLYIRLPEAEAAGNRFHTLRIGPEHTLELSYGGIDFSVTALDAGHCPGSVMLLFRGPWGNVLHTGDARLSPEVVASVQRVLGRLPPEGCDDDEEEDGAHDSEDEEAGCRGWAGTGAARWQGRGEDLDFLYADCTFADLPLDFPSREEAVRQAEAAIRAAGPLHRVFLASDLLGTEALVAMVDRAFGQPLYVPPPEKWREYGFDNADKVRRRRAEIARLVPSLRLSDDPACVFHLCGVRDFRNRGLARSGSSGGGGSGARAKSRSASPARGGDGGAEELPPVVAEACGAGSGGGGRCMFLRGSTQIFAKRIRDGYARPSERLSVRGAAPAPSAAMADRAVHYVLFALHSSRSELAAALAALRPRAMAPITADMAGCVSSVVLELAAGRGERAEVVLDGMRRACREAAARAASVAAVTKAEEGETVEEEEELGREEDGGWEVGARAAGCGVWAGAPGGEEEEATWEAGLEGVRVAAEWGRWGGAISCLPTDPGCSSIAGDEGEEGEGYMGEEEREEWLAGCGSPPASPPLPDWRHLDEEPPPPRPPASGLQLPLPPLPPKPVQAATLAAAAAAATRGLDPTGPGRGAPAPPTPHRLCGRRRPRVALLSGLLGLPPPPPPVLPSPPATGQAFGASAAGGGATLWPWSGSQRPAHTGGTQRGPVLGSSQGPAATLSRGAAASGGGGVPRARRHLPTVGFLSGLRGPLAAARAGRGAAAAAATANTAACLGVACESPALEALVPLTAKAVVLGAPVTAGRHASACSGTGAAAALLVHAGPRTEQPRRSPLGATQPASSPRQGPAPAGSRSPRGCGRENQAPRGSPGALSKQGPLCPASPRPPLSGCVGATPPLGSSTAGLAAGVSPHQVPNCAKEGGSWAKRSGAEPVGPGNLAMASAQGLPVAAATAPPSRVLHERERGVRAGVGASIGPSGDPQCVWPAAGSQAWPGQPLGGVAVSQDAARRAAKRARMGGSILAALLASSSDEEAGS</sequence>
<dbReference type="InterPro" id="IPR017751">
    <property type="entry name" value="G3P_DH_NAD-dep_euk"/>
</dbReference>
<feature type="compositionally biased region" description="Low complexity" evidence="7">
    <location>
        <begin position="1207"/>
        <end position="1218"/>
    </location>
</feature>
<dbReference type="SUPFAM" id="SSF48179">
    <property type="entry name" value="6-phosphogluconate dehydrogenase C-terminal domain-like"/>
    <property type="match status" value="1"/>
</dbReference>
<dbReference type="NCBIfam" id="TIGR03376">
    <property type="entry name" value="glycerol3P_DH"/>
    <property type="match status" value="1"/>
</dbReference>
<name>A0A836C145_9CHLO</name>
<feature type="region of interest" description="Disordered" evidence="7">
    <location>
        <begin position="729"/>
        <end position="754"/>
    </location>
</feature>
<evidence type="ECO:0000259" key="8">
    <source>
        <dbReference type="Pfam" id="PF01210"/>
    </source>
</evidence>